<proteinExistence type="predicted"/>
<dbReference type="Pfam" id="PF13743">
    <property type="entry name" value="Thioredoxin_5"/>
    <property type="match status" value="1"/>
</dbReference>
<accession>A0AAT9H6Y6</accession>
<gene>
    <name evidence="1" type="ORF">CFS9_39690</name>
</gene>
<dbReference type="InterPro" id="IPR036249">
    <property type="entry name" value="Thioredoxin-like_sf"/>
</dbReference>
<protein>
    <submittedName>
        <fullName evidence="1">DsbA family protein</fullName>
    </submittedName>
</protein>
<dbReference type="Gene3D" id="3.40.30.10">
    <property type="entry name" value="Glutaredoxin"/>
    <property type="match status" value="1"/>
</dbReference>
<dbReference type="EMBL" id="AP031573">
    <property type="protein sequence ID" value="BFM45328.1"/>
    <property type="molecule type" value="Genomic_DNA"/>
</dbReference>
<reference evidence="1" key="1">
    <citation type="submission" date="2024-05" db="EMBL/GenBank/DDBJ databases">
        <title>Whole-Genome Sequence of CFS9, a Potential Fish Probiotic Isolated from the Body Surface of Silurus asotus.</title>
        <authorList>
            <person name="Kojima M."/>
            <person name="Tobioka K."/>
            <person name="Yokota K."/>
            <person name="Nakatani H."/>
            <person name="Hori K."/>
            <person name="Tamaru Y."/>
            <person name="Okazaki F."/>
        </authorList>
    </citation>
    <scope>NUCLEOTIDE SEQUENCE</scope>
    <source>
        <strain evidence="1">CFS9</strain>
    </source>
</reference>
<evidence type="ECO:0000313" key="1">
    <source>
        <dbReference type="EMBL" id="BFM45328.1"/>
    </source>
</evidence>
<dbReference type="Gene3D" id="1.10.472.60">
    <property type="entry name" value="putative protein disulfide isomerase domain"/>
    <property type="match status" value="1"/>
</dbReference>
<dbReference type="CDD" id="cd03025">
    <property type="entry name" value="DsbA_FrnE_like"/>
    <property type="match status" value="1"/>
</dbReference>
<dbReference type="AlphaFoldDB" id="A0AAT9H6Y6"/>
<sequence>MILSCSLIKNYTSKAMENTTNTKKTDYDNGFACDLNTGMCTISSNSKDEIESSLSGVKSGKLIYVGDPICSTCLAFSSEIKELKKEFDGVLDFQLVLGGLRPYGTEPITNMKDYLLPHFDNLAKVTGLPINNKVLYDNSFILDTEPPSRAVVVMRELAPEVENEFYERVQKAFYLDNSNTNYVEAYLDFVEEFGIKKEVFKEKFESNEIKELVKSDFQFARKMGVRSFPTVLLESNGQISVISQGFSKSKIMIDKVRSQLYSKQE</sequence>
<dbReference type="SUPFAM" id="SSF52833">
    <property type="entry name" value="Thioredoxin-like"/>
    <property type="match status" value="1"/>
</dbReference>
<name>A0AAT9H6Y6_9FLAO</name>
<organism evidence="1">
    <name type="scientific">Flavobacterium sp. CFS9</name>
    <dbReference type="NCBI Taxonomy" id="3143118"/>
    <lineage>
        <taxon>Bacteria</taxon>
        <taxon>Pseudomonadati</taxon>
        <taxon>Bacteroidota</taxon>
        <taxon>Flavobacteriia</taxon>
        <taxon>Flavobacteriales</taxon>
        <taxon>Flavobacteriaceae</taxon>
        <taxon>Flavobacterium</taxon>
    </lineage>
</organism>